<protein>
    <submittedName>
        <fullName evidence="1">Uncharacterized protein</fullName>
    </submittedName>
</protein>
<dbReference type="EMBL" id="JARBJD010000474">
    <property type="protein sequence ID" value="KAK2941696.1"/>
    <property type="molecule type" value="Genomic_DNA"/>
</dbReference>
<evidence type="ECO:0000313" key="1">
    <source>
        <dbReference type="EMBL" id="KAK2941696.1"/>
    </source>
</evidence>
<keyword evidence="2" id="KW-1185">Reference proteome</keyword>
<dbReference type="Proteomes" id="UP001281761">
    <property type="component" value="Unassembled WGS sequence"/>
</dbReference>
<sequence length="146" mass="16279">MKRIRSLEECCRLTLLICGTIDVLFQKKRTVGITKTTPLAATIDKSTDFTSTTMLCVNLRFLIEGEIEVLLDGLEEMSEGSNGVQLFQSFFSVITQADHTLEQIVCVTTDGDPAMNPTSFLRSASLDFILDNRSFPWKTMQSAELS</sequence>
<accession>A0ABQ9WTE8</accession>
<evidence type="ECO:0000313" key="2">
    <source>
        <dbReference type="Proteomes" id="UP001281761"/>
    </source>
</evidence>
<gene>
    <name evidence="1" type="ORF">BLNAU_23399</name>
</gene>
<reference evidence="1 2" key="1">
    <citation type="journal article" date="2022" name="bioRxiv">
        <title>Genomics of Preaxostyla Flagellates Illuminates Evolutionary Transitions and the Path Towards Mitochondrial Loss.</title>
        <authorList>
            <person name="Novak L.V.F."/>
            <person name="Treitli S.C."/>
            <person name="Pyrih J."/>
            <person name="Halakuc P."/>
            <person name="Pipaliya S.V."/>
            <person name="Vacek V."/>
            <person name="Brzon O."/>
            <person name="Soukal P."/>
            <person name="Eme L."/>
            <person name="Dacks J.B."/>
            <person name="Karnkowska A."/>
            <person name="Elias M."/>
            <person name="Hampl V."/>
        </authorList>
    </citation>
    <scope>NUCLEOTIDE SEQUENCE [LARGE SCALE GENOMIC DNA]</scope>
    <source>
        <strain evidence="1">NAU3</strain>
        <tissue evidence="1">Gut</tissue>
    </source>
</reference>
<comment type="caution">
    <text evidence="1">The sequence shown here is derived from an EMBL/GenBank/DDBJ whole genome shotgun (WGS) entry which is preliminary data.</text>
</comment>
<proteinExistence type="predicted"/>
<name>A0ABQ9WTE8_9EUKA</name>
<organism evidence="1 2">
    <name type="scientific">Blattamonas nauphoetae</name>
    <dbReference type="NCBI Taxonomy" id="2049346"/>
    <lineage>
        <taxon>Eukaryota</taxon>
        <taxon>Metamonada</taxon>
        <taxon>Preaxostyla</taxon>
        <taxon>Oxymonadida</taxon>
        <taxon>Blattamonas</taxon>
    </lineage>
</organism>